<organism evidence="4 5">
    <name type="scientific">Novosphingobium pentaromativorans</name>
    <dbReference type="NCBI Taxonomy" id="205844"/>
    <lineage>
        <taxon>Bacteria</taxon>
        <taxon>Pseudomonadati</taxon>
        <taxon>Pseudomonadota</taxon>
        <taxon>Alphaproteobacteria</taxon>
        <taxon>Sphingomonadales</taxon>
        <taxon>Sphingomonadaceae</taxon>
        <taxon>Novosphingobium</taxon>
    </lineage>
</organism>
<proteinExistence type="predicted"/>
<dbReference type="Proteomes" id="UP000249082">
    <property type="component" value="Unassembled WGS sequence"/>
</dbReference>
<dbReference type="Pfam" id="PF07719">
    <property type="entry name" value="TPR_2"/>
    <property type="match status" value="1"/>
</dbReference>
<name>A0A2W5NLR4_9SPHN</name>
<dbReference type="PANTHER" id="PTHR45588:SF1">
    <property type="entry name" value="WW DOMAIN-CONTAINING PROTEIN"/>
    <property type="match status" value="1"/>
</dbReference>
<gene>
    <name evidence="4" type="ORF">DI555_12495</name>
</gene>
<keyword evidence="2 3" id="KW-0802">TPR repeat</keyword>
<comment type="caution">
    <text evidence="4">The sequence shown here is derived from an EMBL/GenBank/DDBJ whole genome shotgun (WGS) entry which is preliminary data.</text>
</comment>
<dbReference type="PROSITE" id="PS50005">
    <property type="entry name" value="TPR"/>
    <property type="match status" value="1"/>
</dbReference>
<dbReference type="EMBL" id="QFPX01000009">
    <property type="protein sequence ID" value="PZQ54401.1"/>
    <property type="molecule type" value="Genomic_DNA"/>
</dbReference>
<evidence type="ECO:0000313" key="5">
    <source>
        <dbReference type="Proteomes" id="UP000249082"/>
    </source>
</evidence>
<dbReference type="SMART" id="SM00028">
    <property type="entry name" value="TPR"/>
    <property type="match status" value="2"/>
</dbReference>
<dbReference type="SUPFAM" id="SSF48452">
    <property type="entry name" value="TPR-like"/>
    <property type="match status" value="2"/>
</dbReference>
<reference evidence="4 5" key="1">
    <citation type="submission" date="2017-08" db="EMBL/GenBank/DDBJ databases">
        <title>Infants hospitalized years apart are colonized by the same room-sourced microbial strains.</title>
        <authorList>
            <person name="Brooks B."/>
            <person name="Olm M.R."/>
            <person name="Firek B.A."/>
            <person name="Baker R."/>
            <person name="Thomas B.C."/>
            <person name="Morowitz M.J."/>
            <person name="Banfield J.F."/>
        </authorList>
    </citation>
    <scope>NUCLEOTIDE SEQUENCE [LARGE SCALE GENOMIC DNA]</scope>
    <source>
        <strain evidence="4">S2_005_002_R2_33</strain>
    </source>
</reference>
<accession>A0A2W5NLR4</accession>
<evidence type="ECO:0000256" key="2">
    <source>
        <dbReference type="ARBA" id="ARBA00022803"/>
    </source>
</evidence>
<dbReference type="InterPro" id="IPR013105">
    <property type="entry name" value="TPR_2"/>
</dbReference>
<evidence type="ECO:0000256" key="3">
    <source>
        <dbReference type="PROSITE-ProRule" id="PRU00339"/>
    </source>
</evidence>
<dbReference type="Gene3D" id="1.25.40.10">
    <property type="entry name" value="Tetratricopeptide repeat domain"/>
    <property type="match status" value="1"/>
</dbReference>
<sequence length="588" mass="64200">MIRSLAQLIVVGILMGVGPASSASYPPKLLTFLDPTLRLASICGGNTESGSMRARLMTAAAVVQAMPMAVPPLFDQLGQVHFRITTKSPQAQRYFNQGLSFAYGFNHAAAGASFREAQRLDPACALCFWGEALVHGPNINAPMDEGVNARAVELARRADSLAFGSTGLEQALTAAMLRRYSADSKVERAALDAAYADAMLAVARAFPAHDDIALLAAEAVMDTRPWDYWQTDRRTPNPRIGEAVSLVETVLARSPDHPQAPHLYIHLMENGPDPKRAESAADRLAAPLAPKSGHLVHMPAHIYHRVGRWKDSIRVNVAAARADEEWIRTSGDRGLVRYGYYPHNVHFIVTSAQMAGDLETATREAKRLEQLLDPETSARIAWIQAISAAPYFAAAQFARPEEVLAMREPDARLPYATAMRHYARAIAFARQHDRTGFDGALAALRALGESGAMKGMVDQGVPAPDLLRIAERVAHARWAQASGRPAEAAAHYREAIAIEEGIPYMEPPFWYYPVQQSLGAALYQMGRFEEARTAFNTALVQSPGNGWALYGLAASERALGRKAEAAAADAAFQRAWSGDRRWLKMDRL</sequence>
<protein>
    <submittedName>
        <fullName evidence="4">Uncharacterized protein</fullName>
    </submittedName>
</protein>
<dbReference type="InterPro" id="IPR019734">
    <property type="entry name" value="TPR_rpt"/>
</dbReference>
<evidence type="ECO:0000313" key="4">
    <source>
        <dbReference type="EMBL" id="PZQ54401.1"/>
    </source>
</evidence>
<keyword evidence="1" id="KW-0677">Repeat</keyword>
<dbReference type="PANTHER" id="PTHR45588">
    <property type="entry name" value="TPR DOMAIN-CONTAINING PROTEIN"/>
    <property type="match status" value="1"/>
</dbReference>
<dbReference type="InterPro" id="IPR011990">
    <property type="entry name" value="TPR-like_helical_dom_sf"/>
</dbReference>
<feature type="repeat" description="TPR" evidence="3">
    <location>
        <begin position="512"/>
        <end position="545"/>
    </location>
</feature>
<dbReference type="AlphaFoldDB" id="A0A2W5NLR4"/>
<evidence type="ECO:0000256" key="1">
    <source>
        <dbReference type="ARBA" id="ARBA00022737"/>
    </source>
</evidence>